<gene>
    <name evidence="3" type="ORF">HK105_201655</name>
</gene>
<reference evidence="3 4" key="1">
    <citation type="submission" date="2023-09" db="EMBL/GenBank/DDBJ databases">
        <title>Pangenome analysis of Batrachochytrium dendrobatidis and related Chytrids.</title>
        <authorList>
            <person name="Yacoub M.N."/>
            <person name="Stajich J.E."/>
            <person name="James T.Y."/>
        </authorList>
    </citation>
    <scope>NUCLEOTIDE SEQUENCE [LARGE SCALE GENOMIC DNA]</scope>
    <source>
        <strain evidence="3 4">JEL0888</strain>
    </source>
</reference>
<evidence type="ECO:0000313" key="3">
    <source>
        <dbReference type="EMBL" id="KAL2918821.1"/>
    </source>
</evidence>
<dbReference type="PANTHER" id="PTHR43173">
    <property type="entry name" value="ABC1 FAMILY PROTEIN"/>
    <property type="match status" value="1"/>
</dbReference>
<dbReference type="InterPro" id="IPR011009">
    <property type="entry name" value="Kinase-like_dom_sf"/>
</dbReference>
<organism evidence="3 4">
    <name type="scientific">Polyrhizophydium stewartii</name>
    <dbReference type="NCBI Taxonomy" id="2732419"/>
    <lineage>
        <taxon>Eukaryota</taxon>
        <taxon>Fungi</taxon>
        <taxon>Fungi incertae sedis</taxon>
        <taxon>Chytridiomycota</taxon>
        <taxon>Chytridiomycota incertae sedis</taxon>
        <taxon>Chytridiomycetes</taxon>
        <taxon>Rhizophydiales</taxon>
        <taxon>Rhizophydiales incertae sedis</taxon>
        <taxon>Polyrhizophydium</taxon>
    </lineage>
</organism>
<protein>
    <recommendedName>
        <fullName evidence="2">ABC1 atypical kinase-like domain-containing protein</fullName>
    </recommendedName>
</protein>
<sequence length="500" mass="56650">MAVGASVAADYALLFRRFDDYTADDYKAERSGVHRRAAAWMLWLARAHGGIYVKAAQHIAGLVYIVPAELTDTLKVLQDRAPFRPLDAMRPVLLEDFAVANVHDLFAEFSDLPIAAASLAQVHRAVTRDGQEVAVKIQYPDVARLFDVDMTTLQTLSSLIAAAFPDFQLEWVAKEFRKNLIQEFDFTNEAKNCEMTAARFAYRAADVRCPEIRWDLTSRRVLTMEFIHGVKVNNVPAIRSLGLDPADVRSVLSQAFAEMIFCHGVLHCDPHPGNAFIVRSPARPDKPQLVILDHGLYRYISDEFRLLYCQLWKALVLGDVALLRDVSARLGVPQYADYFPLIFTNRVMGSASLLGESVSKEDRARLRQQFKDTTLAQVLVFLESLPREILLASRVSNLIRGIHQELGGENIERFSDNATYAILGSYFSTSKPVRDALTAERLDTRGAARSRVVAFQLTARIDSFTDRIRFWRDLAWLRVRLWLGQSFVLTLRWLRSWNLA</sequence>
<name>A0ABR4NH34_9FUNG</name>
<evidence type="ECO:0000259" key="2">
    <source>
        <dbReference type="Pfam" id="PF03109"/>
    </source>
</evidence>
<dbReference type="PANTHER" id="PTHR43173:SF28">
    <property type="entry name" value="AARF DOMAIN CONTAINING KINASE 5"/>
    <property type="match status" value="1"/>
</dbReference>
<feature type="domain" description="ABC1 atypical kinase-like" evidence="2">
    <location>
        <begin position="77"/>
        <end position="322"/>
    </location>
</feature>
<proteinExistence type="inferred from homology"/>
<evidence type="ECO:0000256" key="1">
    <source>
        <dbReference type="ARBA" id="ARBA00009670"/>
    </source>
</evidence>
<dbReference type="EMBL" id="JADGIZ020000005">
    <property type="protein sequence ID" value="KAL2918821.1"/>
    <property type="molecule type" value="Genomic_DNA"/>
</dbReference>
<dbReference type="InterPro" id="IPR004147">
    <property type="entry name" value="ABC1_dom"/>
</dbReference>
<accession>A0ABR4NH34</accession>
<dbReference type="InterPro" id="IPR045307">
    <property type="entry name" value="ADCK1_dom"/>
</dbReference>
<dbReference type="CDD" id="cd13969">
    <property type="entry name" value="ADCK1-like"/>
    <property type="match status" value="1"/>
</dbReference>
<keyword evidence="4" id="KW-1185">Reference proteome</keyword>
<dbReference type="SUPFAM" id="SSF56112">
    <property type="entry name" value="Protein kinase-like (PK-like)"/>
    <property type="match status" value="1"/>
</dbReference>
<evidence type="ECO:0000313" key="4">
    <source>
        <dbReference type="Proteomes" id="UP001527925"/>
    </source>
</evidence>
<dbReference type="InterPro" id="IPR051130">
    <property type="entry name" value="Mito_struct-func_regulator"/>
</dbReference>
<comment type="similarity">
    <text evidence="1">Belongs to the protein kinase superfamily. ADCK protein kinase family.</text>
</comment>
<dbReference type="Pfam" id="PF03109">
    <property type="entry name" value="ABC1"/>
    <property type="match status" value="1"/>
</dbReference>
<comment type="caution">
    <text evidence="3">The sequence shown here is derived from an EMBL/GenBank/DDBJ whole genome shotgun (WGS) entry which is preliminary data.</text>
</comment>
<dbReference type="Proteomes" id="UP001527925">
    <property type="component" value="Unassembled WGS sequence"/>
</dbReference>